<organism evidence="2 3">
    <name type="scientific">Trinickia caryophylli</name>
    <name type="common">Paraburkholderia caryophylli</name>
    <dbReference type="NCBI Taxonomy" id="28094"/>
    <lineage>
        <taxon>Bacteria</taxon>
        <taxon>Pseudomonadati</taxon>
        <taxon>Pseudomonadota</taxon>
        <taxon>Betaproteobacteria</taxon>
        <taxon>Burkholderiales</taxon>
        <taxon>Burkholderiaceae</taxon>
        <taxon>Trinickia</taxon>
    </lineage>
</organism>
<sequence>MESNEYNPTQGQQKEIAAKSPAKTPAAGTASPDEKTQAREFGSTRHATSAESVAAKDPAPLPAIDSTRAGNESGDPVARAKARIVSVDNAGMAASDNTVDTDGKGLEARRESSQWQDNVIYSNATLENNIPTPAEGLVDIDTRAGGTMPVIATREGWRVQCHGAIDIAQRNGTRAEMLFTLERTGNGAS</sequence>
<evidence type="ECO:0000313" key="3">
    <source>
        <dbReference type="Proteomes" id="UP000192911"/>
    </source>
</evidence>
<dbReference type="OrthoDB" id="9016785at2"/>
<dbReference type="AlphaFoldDB" id="A0A1X7EC29"/>
<evidence type="ECO:0000313" key="2">
    <source>
        <dbReference type="EMBL" id="SMF31380.1"/>
    </source>
</evidence>
<keyword evidence="3" id="KW-1185">Reference proteome</keyword>
<dbReference type="STRING" id="28094.SAMN06295900_105185"/>
<name>A0A1X7EC29_TRICW</name>
<dbReference type="InterPro" id="IPR021551">
    <property type="entry name" value="DUF3005"/>
</dbReference>
<accession>A0A1X7EC29</accession>
<evidence type="ECO:0000256" key="1">
    <source>
        <dbReference type="SAM" id="MobiDB-lite"/>
    </source>
</evidence>
<protein>
    <recommendedName>
        <fullName evidence="4">2-oxoglutarate dehydrogenase</fullName>
    </recommendedName>
</protein>
<feature type="compositionally biased region" description="Polar residues" evidence="1">
    <location>
        <begin position="1"/>
        <end position="13"/>
    </location>
</feature>
<dbReference type="GeneID" id="95553733"/>
<proteinExistence type="predicted"/>
<evidence type="ECO:0008006" key="4">
    <source>
        <dbReference type="Google" id="ProtNLM"/>
    </source>
</evidence>
<dbReference type="RefSeq" id="WP_085227680.1">
    <property type="nucleotide sequence ID" value="NZ_BSQD01000004.1"/>
</dbReference>
<dbReference type="Proteomes" id="UP000192911">
    <property type="component" value="Unassembled WGS sequence"/>
</dbReference>
<reference evidence="3" key="1">
    <citation type="submission" date="2017-04" db="EMBL/GenBank/DDBJ databases">
        <authorList>
            <person name="Varghese N."/>
            <person name="Submissions S."/>
        </authorList>
    </citation>
    <scope>NUCLEOTIDE SEQUENCE [LARGE SCALE GENOMIC DNA]</scope>
    <source>
        <strain evidence="3">Ballard 720</strain>
    </source>
</reference>
<gene>
    <name evidence="2" type="ORF">SAMN06295900_105185</name>
</gene>
<dbReference type="Pfam" id="PF11448">
    <property type="entry name" value="DUF3005"/>
    <property type="match status" value="1"/>
</dbReference>
<feature type="region of interest" description="Disordered" evidence="1">
    <location>
        <begin position="1"/>
        <end position="77"/>
    </location>
</feature>
<dbReference type="EMBL" id="FXAH01000005">
    <property type="protein sequence ID" value="SMF31380.1"/>
    <property type="molecule type" value="Genomic_DNA"/>
</dbReference>